<organism evidence="1 2">
    <name type="scientific">Daphnia magna</name>
    <dbReference type="NCBI Taxonomy" id="35525"/>
    <lineage>
        <taxon>Eukaryota</taxon>
        <taxon>Metazoa</taxon>
        <taxon>Ecdysozoa</taxon>
        <taxon>Arthropoda</taxon>
        <taxon>Crustacea</taxon>
        <taxon>Branchiopoda</taxon>
        <taxon>Diplostraca</taxon>
        <taxon>Cladocera</taxon>
        <taxon>Anomopoda</taxon>
        <taxon>Daphniidae</taxon>
        <taxon>Daphnia</taxon>
    </lineage>
</organism>
<dbReference type="Proteomes" id="UP000076858">
    <property type="component" value="Unassembled WGS sequence"/>
</dbReference>
<comment type="caution">
    <text evidence="1">The sequence shown here is derived from an EMBL/GenBank/DDBJ whole genome shotgun (WGS) entry which is preliminary data.</text>
</comment>
<gene>
    <name evidence="1" type="ORF">APZ42_033117</name>
</gene>
<protein>
    <submittedName>
        <fullName evidence="1">Uncharacterized protein</fullName>
    </submittedName>
</protein>
<dbReference type="EMBL" id="LRGB01003146">
    <property type="protein sequence ID" value="KZS03999.1"/>
    <property type="molecule type" value="Genomic_DNA"/>
</dbReference>
<sequence length="66" mass="7220">MDVTYKSLDDLILEERRCCGASPAWASIYLSLGALFGENADDWAVIIRHPSGLIHHHQSGKNSPGV</sequence>
<keyword evidence="2" id="KW-1185">Reference proteome</keyword>
<evidence type="ECO:0000313" key="2">
    <source>
        <dbReference type="Proteomes" id="UP000076858"/>
    </source>
</evidence>
<name>A0A164LD40_9CRUS</name>
<dbReference type="AlphaFoldDB" id="A0A164LD40"/>
<evidence type="ECO:0000313" key="1">
    <source>
        <dbReference type="EMBL" id="KZS03999.1"/>
    </source>
</evidence>
<reference evidence="1 2" key="1">
    <citation type="submission" date="2016-03" db="EMBL/GenBank/DDBJ databases">
        <title>EvidentialGene: Evidence-directed Construction of Genes on Genomes.</title>
        <authorList>
            <person name="Gilbert D.G."/>
            <person name="Choi J.-H."/>
            <person name="Mockaitis K."/>
            <person name="Colbourne J."/>
            <person name="Pfrender M."/>
        </authorList>
    </citation>
    <scope>NUCLEOTIDE SEQUENCE [LARGE SCALE GENOMIC DNA]</scope>
    <source>
        <strain evidence="1 2">Xinb3</strain>
        <tissue evidence="1">Complete organism</tissue>
    </source>
</reference>
<accession>A0A164LD40</accession>
<proteinExistence type="predicted"/>